<dbReference type="EMBL" id="CP115965">
    <property type="protein sequence ID" value="WZW99749.1"/>
    <property type="molecule type" value="Genomic_DNA"/>
</dbReference>
<dbReference type="NCBIfam" id="TIGR02962">
    <property type="entry name" value="hdxy_isourate"/>
    <property type="match status" value="1"/>
</dbReference>
<dbReference type="InterPro" id="IPR036817">
    <property type="entry name" value="Transthyretin/HIU_hydrolase_sf"/>
</dbReference>
<evidence type="ECO:0000259" key="8">
    <source>
        <dbReference type="Pfam" id="PF00576"/>
    </source>
</evidence>
<protein>
    <recommendedName>
        <fullName evidence="7">5-hydroxyisourate hydrolase</fullName>
        <shortName evidence="7">HIU hydrolase</shortName>
        <shortName evidence="7">HIUHase</shortName>
        <ecNumber evidence="7">3.5.2.17</ecNumber>
    </recommendedName>
</protein>
<accession>A0ABZ3CC51</accession>
<evidence type="ECO:0000256" key="7">
    <source>
        <dbReference type="RuleBase" id="RU361270"/>
    </source>
</evidence>
<dbReference type="Gene3D" id="2.60.40.180">
    <property type="entry name" value="Transthyretin/hydroxyisourate hydrolase domain"/>
    <property type="match status" value="1"/>
</dbReference>
<dbReference type="Proteomes" id="UP001434337">
    <property type="component" value="Chromosome"/>
</dbReference>
<evidence type="ECO:0000256" key="2">
    <source>
        <dbReference type="ARBA" id="ARBA00002704"/>
    </source>
</evidence>
<comment type="function">
    <text evidence="2">Catalyzes the hydrolysis of 5-hydroxyisourate (HIU) to 2-oxo-4-hydroxy-4-carboxy-5-ureidoimidazoline (OHCU).</text>
</comment>
<name>A0ABZ3CC51_9ACTN</name>
<keyword evidence="6 7" id="KW-0378">Hydrolase</keyword>
<evidence type="ECO:0000313" key="10">
    <source>
        <dbReference type="Proteomes" id="UP001434337"/>
    </source>
</evidence>
<dbReference type="PRINTS" id="PR00189">
    <property type="entry name" value="TRNSTHYRETIN"/>
</dbReference>
<proteinExistence type="inferred from homology"/>
<dbReference type="InterPro" id="IPR000895">
    <property type="entry name" value="Transthyretin/HIU_hydrolase"/>
</dbReference>
<dbReference type="RefSeq" id="WP_232549707.1">
    <property type="nucleotide sequence ID" value="NZ_CP115965.1"/>
</dbReference>
<evidence type="ECO:0000256" key="6">
    <source>
        <dbReference type="ARBA" id="ARBA00022801"/>
    </source>
</evidence>
<dbReference type="PROSITE" id="PS00768">
    <property type="entry name" value="TRANSTHYRETIN_1"/>
    <property type="match status" value="1"/>
</dbReference>
<dbReference type="PANTHER" id="PTHR10395">
    <property type="entry name" value="URICASE AND TRANSTHYRETIN-RELATED"/>
    <property type="match status" value="1"/>
</dbReference>
<dbReference type="SUPFAM" id="SSF49472">
    <property type="entry name" value="Transthyretin (synonym: prealbumin)"/>
    <property type="match status" value="1"/>
</dbReference>
<evidence type="ECO:0000256" key="1">
    <source>
        <dbReference type="ARBA" id="ARBA00001043"/>
    </source>
</evidence>
<dbReference type="CDD" id="cd05822">
    <property type="entry name" value="TLP_HIUase"/>
    <property type="match status" value="1"/>
</dbReference>
<keyword evidence="10" id="KW-1185">Reference proteome</keyword>
<dbReference type="InterPro" id="IPR014306">
    <property type="entry name" value="Hydroxyisourate_hydrolase"/>
</dbReference>
<comment type="catalytic activity">
    <reaction evidence="1 7">
        <text>5-hydroxyisourate + H2O = 5-hydroxy-2-oxo-4-ureido-2,5-dihydro-1H-imidazole-5-carboxylate + H(+)</text>
        <dbReference type="Rhea" id="RHEA:23736"/>
        <dbReference type="ChEBI" id="CHEBI:15377"/>
        <dbReference type="ChEBI" id="CHEBI:15378"/>
        <dbReference type="ChEBI" id="CHEBI:18072"/>
        <dbReference type="ChEBI" id="CHEBI:58639"/>
        <dbReference type="EC" id="3.5.2.17"/>
    </reaction>
</comment>
<dbReference type="InterPro" id="IPR023416">
    <property type="entry name" value="Transthyretin/HIU_hydrolase_d"/>
</dbReference>
<dbReference type="EC" id="3.5.2.17" evidence="7"/>
<feature type="domain" description="Transthyretin/hydroxyisourate hydrolase" evidence="8">
    <location>
        <begin position="4"/>
        <end position="107"/>
    </location>
</feature>
<reference evidence="9 10" key="1">
    <citation type="journal article" date="2023" name="Environ Microbiome">
        <title>A coral-associated actinobacterium mitigates coral bleaching under heat stress.</title>
        <authorList>
            <person name="Li J."/>
            <person name="Zou Y."/>
            <person name="Li Q."/>
            <person name="Zhang J."/>
            <person name="Bourne D.G."/>
            <person name="Lyu Y."/>
            <person name="Liu C."/>
            <person name="Zhang S."/>
        </authorList>
    </citation>
    <scope>NUCLEOTIDE SEQUENCE [LARGE SCALE GENOMIC DNA]</scope>
    <source>
        <strain evidence="9 10">SCSIO 13291</strain>
    </source>
</reference>
<gene>
    <name evidence="9" type="primary">uraH</name>
    <name evidence="9" type="ORF">PCC79_06015</name>
</gene>
<comment type="subunit">
    <text evidence="4 7">Homotetramer.</text>
</comment>
<evidence type="ECO:0000256" key="4">
    <source>
        <dbReference type="ARBA" id="ARBA00011881"/>
    </source>
</evidence>
<evidence type="ECO:0000256" key="3">
    <source>
        <dbReference type="ARBA" id="ARBA00009850"/>
    </source>
</evidence>
<organism evidence="9 10">
    <name type="scientific">Propioniciclava soli</name>
    <dbReference type="NCBI Taxonomy" id="2775081"/>
    <lineage>
        <taxon>Bacteria</taxon>
        <taxon>Bacillati</taxon>
        <taxon>Actinomycetota</taxon>
        <taxon>Actinomycetes</taxon>
        <taxon>Propionibacteriales</taxon>
        <taxon>Propionibacteriaceae</taxon>
        <taxon>Propioniciclava</taxon>
    </lineage>
</organism>
<evidence type="ECO:0000313" key="9">
    <source>
        <dbReference type="EMBL" id="WZW99749.1"/>
    </source>
</evidence>
<sequence>MSLVTTHVLDAATGLPAEGVGVRLLTGDGAEVATGVTDGDGRIAALGPERLAPGHHRLEFAVGPYFAARATPTFFPVVTLDFLVGALDDHLHVPLLLSPFAYSTYRGS</sequence>
<evidence type="ECO:0000256" key="5">
    <source>
        <dbReference type="ARBA" id="ARBA00022631"/>
    </source>
</evidence>
<dbReference type="Pfam" id="PF00576">
    <property type="entry name" value="Transthyretin"/>
    <property type="match status" value="1"/>
</dbReference>
<dbReference type="PANTHER" id="PTHR10395:SF7">
    <property type="entry name" value="5-HYDROXYISOURATE HYDROLASE"/>
    <property type="match status" value="1"/>
</dbReference>
<comment type="similarity">
    <text evidence="3 7">Belongs to the transthyretin family. 5-hydroxyisourate hydrolase subfamily.</text>
</comment>
<dbReference type="InterPro" id="IPR023418">
    <property type="entry name" value="Thyroxine_BS"/>
</dbReference>
<keyword evidence="5 7" id="KW-0659">Purine metabolism</keyword>
<dbReference type="GO" id="GO:0033971">
    <property type="term" value="F:hydroxyisourate hydrolase activity"/>
    <property type="evidence" value="ECO:0007669"/>
    <property type="project" value="UniProtKB-EC"/>
</dbReference>